<dbReference type="EMBL" id="JAIBOA010000018">
    <property type="protein sequence ID" value="MBW8485797.1"/>
    <property type="molecule type" value="Genomic_DNA"/>
</dbReference>
<dbReference type="Proteomes" id="UP000774570">
    <property type="component" value="Unassembled WGS sequence"/>
</dbReference>
<protein>
    <submittedName>
        <fullName evidence="1">Uncharacterized protein</fullName>
    </submittedName>
</protein>
<proteinExistence type="predicted"/>
<organism evidence="1 2">
    <name type="scientific">Actinomadura parmotrematis</name>
    <dbReference type="NCBI Taxonomy" id="2864039"/>
    <lineage>
        <taxon>Bacteria</taxon>
        <taxon>Bacillati</taxon>
        <taxon>Actinomycetota</taxon>
        <taxon>Actinomycetes</taxon>
        <taxon>Streptosporangiales</taxon>
        <taxon>Thermomonosporaceae</taxon>
        <taxon>Actinomadura</taxon>
    </lineage>
</organism>
<evidence type="ECO:0000313" key="1">
    <source>
        <dbReference type="EMBL" id="MBW8485797.1"/>
    </source>
</evidence>
<reference evidence="1 2" key="1">
    <citation type="submission" date="2021-07" db="EMBL/GenBank/DDBJ databases">
        <title>Actinomadura sp. PM05-2 isolated from lichen.</title>
        <authorList>
            <person name="Somphong A."/>
            <person name="Phongsopitanun W."/>
            <person name="Tanasupawat S."/>
            <person name="Peongsungnone V."/>
        </authorList>
    </citation>
    <scope>NUCLEOTIDE SEQUENCE [LARGE SCALE GENOMIC DNA]</scope>
    <source>
        <strain evidence="1 2">PM05-2</strain>
    </source>
</reference>
<comment type="caution">
    <text evidence="1">The sequence shown here is derived from an EMBL/GenBank/DDBJ whole genome shotgun (WGS) entry which is preliminary data.</text>
</comment>
<accession>A0ABS7FZC4</accession>
<name>A0ABS7FZC4_9ACTN</name>
<keyword evidence="2" id="KW-1185">Reference proteome</keyword>
<sequence length="239" mass="27257">MLAVFWRKQRAAIEGFHPLHQALVHQQGFSVSLPPADWRALVASLAQHQAHVKRRKWRLPERVPLVLVPLIQVLTEDMRGKATLSIAADLRGPDAPGKAGPQQRLPARRPVRSVAQWYAVDPWLRIRAELRDGSVLDVEVVDRVRYRKIHKVNSRGKHKWKTKTKTVRRIAVTRRIAKGAAVARPSAPPPRWIRTRVKSGERTVVQATAKVLANYPEAQLPQQILQVSTETFRWTRRTA</sequence>
<evidence type="ECO:0000313" key="2">
    <source>
        <dbReference type="Proteomes" id="UP000774570"/>
    </source>
</evidence>
<gene>
    <name evidence="1" type="ORF">K1Y72_25680</name>
</gene>